<feature type="transmembrane region" description="Helical" evidence="7">
    <location>
        <begin position="139"/>
        <end position="168"/>
    </location>
</feature>
<comment type="caution">
    <text evidence="9">The sequence shown here is derived from an EMBL/GenBank/DDBJ whole genome shotgun (WGS) entry which is preliminary data.</text>
</comment>
<accession>A0A3N1KQ08</accession>
<dbReference type="OrthoDB" id="9805855at2"/>
<evidence type="ECO:0000256" key="3">
    <source>
        <dbReference type="ARBA" id="ARBA00022475"/>
    </source>
</evidence>
<dbReference type="Pfam" id="PF00528">
    <property type="entry name" value="BPD_transp_1"/>
    <property type="match status" value="1"/>
</dbReference>
<dbReference type="Gene3D" id="1.10.3720.10">
    <property type="entry name" value="MetI-like"/>
    <property type="match status" value="1"/>
</dbReference>
<dbReference type="RefSeq" id="WP_123695200.1">
    <property type="nucleotide sequence ID" value="NZ_AP019700.1"/>
</dbReference>
<proteinExistence type="inferred from homology"/>
<reference evidence="9 10" key="1">
    <citation type="submission" date="2018-11" db="EMBL/GenBank/DDBJ databases">
        <title>Genomic Encyclopedia of Type Strains, Phase IV (KMG-IV): sequencing the most valuable type-strain genomes for metagenomic binning, comparative biology and taxonomic classification.</title>
        <authorList>
            <person name="Goeker M."/>
        </authorList>
    </citation>
    <scope>NUCLEOTIDE SEQUENCE [LARGE SCALE GENOMIC DNA]</scope>
    <source>
        <strain evidence="9 10">DSM 5900</strain>
    </source>
</reference>
<feature type="transmembrane region" description="Helical" evidence="7">
    <location>
        <begin position="246"/>
        <end position="272"/>
    </location>
</feature>
<dbReference type="GO" id="GO:0055085">
    <property type="term" value="P:transmembrane transport"/>
    <property type="evidence" value="ECO:0007669"/>
    <property type="project" value="InterPro"/>
</dbReference>
<feature type="domain" description="ABC transmembrane type-1" evidence="8">
    <location>
        <begin position="100"/>
        <end position="315"/>
    </location>
</feature>
<dbReference type="EMBL" id="RJKX01000018">
    <property type="protein sequence ID" value="ROP81377.1"/>
    <property type="molecule type" value="Genomic_DNA"/>
</dbReference>
<feature type="transmembrane region" description="Helical" evidence="7">
    <location>
        <begin position="188"/>
        <end position="206"/>
    </location>
</feature>
<evidence type="ECO:0000259" key="8">
    <source>
        <dbReference type="PROSITE" id="PS50928"/>
    </source>
</evidence>
<dbReference type="InterPro" id="IPR035906">
    <property type="entry name" value="MetI-like_sf"/>
</dbReference>
<name>A0A3N1KQ08_9PROT</name>
<dbReference type="SUPFAM" id="SSF161098">
    <property type="entry name" value="MetI-like"/>
    <property type="match status" value="1"/>
</dbReference>
<dbReference type="PANTHER" id="PTHR43163">
    <property type="entry name" value="DIPEPTIDE TRANSPORT SYSTEM PERMEASE PROTEIN DPPB-RELATED"/>
    <property type="match status" value="1"/>
</dbReference>
<evidence type="ECO:0000313" key="10">
    <source>
        <dbReference type="Proteomes" id="UP000278222"/>
    </source>
</evidence>
<comment type="similarity">
    <text evidence="7">Belongs to the binding-protein-dependent transport system permease family.</text>
</comment>
<keyword evidence="6 7" id="KW-0472">Membrane</keyword>
<evidence type="ECO:0000256" key="4">
    <source>
        <dbReference type="ARBA" id="ARBA00022692"/>
    </source>
</evidence>
<keyword evidence="4 7" id="KW-0812">Transmembrane</keyword>
<feature type="transmembrane region" description="Helical" evidence="7">
    <location>
        <begin position="104"/>
        <end position="127"/>
    </location>
</feature>
<evidence type="ECO:0000256" key="6">
    <source>
        <dbReference type="ARBA" id="ARBA00023136"/>
    </source>
</evidence>
<evidence type="ECO:0000256" key="1">
    <source>
        <dbReference type="ARBA" id="ARBA00004651"/>
    </source>
</evidence>
<keyword evidence="10" id="KW-1185">Reference proteome</keyword>
<organism evidence="9 10">
    <name type="scientific">Stella humosa</name>
    <dbReference type="NCBI Taxonomy" id="94"/>
    <lineage>
        <taxon>Bacteria</taxon>
        <taxon>Pseudomonadati</taxon>
        <taxon>Pseudomonadota</taxon>
        <taxon>Alphaproteobacteria</taxon>
        <taxon>Rhodospirillales</taxon>
        <taxon>Stellaceae</taxon>
        <taxon>Stella</taxon>
    </lineage>
</organism>
<dbReference type="PANTHER" id="PTHR43163:SF9">
    <property type="entry name" value="ABC TRANSPORTER PERMEASE PROTEIN"/>
    <property type="match status" value="1"/>
</dbReference>
<keyword evidence="5 7" id="KW-1133">Transmembrane helix</keyword>
<sequence length="325" mass="35129">MSPTLTFIVRRLVQLVPVVLAIAALNFALLHLAPGDVADIIAASTGGSSVEFVEELRRSFGLDRPLYEQFFIFIGRLLVFDLGWSHIQQAPVLELVAERIPATLLLMLAAIVVAVVVGMLLGILAAMRHRGWIDGVLSVLALIVYATPQFWLGLMLIVLFSVTLGVLPSGGMMTIATQMGWLARAADIGRHLVLPSLTLGLFYVALYTRLMRASMLEVFTLDFITTARAKGLSETRIGFVHAARNALLPVVTLAGVQIGHILGGSILVETVFGWPGLGRLVFDALLQRDLPLLLGVLLVSSVVVVLVNLAVDVLYGLLDPRIVQK</sequence>
<evidence type="ECO:0000256" key="7">
    <source>
        <dbReference type="RuleBase" id="RU363032"/>
    </source>
</evidence>
<dbReference type="Proteomes" id="UP000278222">
    <property type="component" value="Unassembled WGS sequence"/>
</dbReference>
<dbReference type="Pfam" id="PF19300">
    <property type="entry name" value="BPD_transp_1_N"/>
    <property type="match status" value="1"/>
</dbReference>
<dbReference type="AlphaFoldDB" id="A0A3N1KQ08"/>
<feature type="transmembrane region" description="Helical" evidence="7">
    <location>
        <begin position="292"/>
        <end position="318"/>
    </location>
</feature>
<evidence type="ECO:0000256" key="5">
    <source>
        <dbReference type="ARBA" id="ARBA00022989"/>
    </source>
</evidence>
<protein>
    <submittedName>
        <fullName evidence="9">Peptide/nickel transport system permease protein</fullName>
    </submittedName>
</protein>
<gene>
    <name evidence="9" type="ORF">EDC65_5235</name>
</gene>
<dbReference type="CDD" id="cd06261">
    <property type="entry name" value="TM_PBP2"/>
    <property type="match status" value="1"/>
</dbReference>
<keyword evidence="3" id="KW-1003">Cell membrane</keyword>
<comment type="subcellular location">
    <subcellularLocation>
        <location evidence="1 7">Cell membrane</location>
        <topology evidence="1 7">Multi-pass membrane protein</topology>
    </subcellularLocation>
</comment>
<dbReference type="InterPro" id="IPR045621">
    <property type="entry name" value="BPD_transp_1_N"/>
</dbReference>
<keyword evidence="2 7" id="KW-0813">Transport</keyword>
<evidence type="ECO:0000256" key="2">
    <source>
        <dbReference type="ARBA" id="ARBA00022448"/>
    </source>
</evidence>
<evidence type="ECO:0000313" key="9">
    <source>
        <dbReference type="EMBL" id="ROP81377.1"/>
    </source>
</evidence>
<feature type="transmembrane region" description="Helical" evidence="7">
    <location>
        <begin position="12"/>
        <end position="33"/>
    </location>
</feature>
<dbReference type="PROSITE" id="PS50928">
    <property type="entry name" value="ABC_TM1"/>
    <property type="match status" value="1"/>
</dbReference>
<dbReference type="GO" id="GO:0005886">
    <property type="term" value="C:plasma membrane"/>
    <property type="evidence" value="ECO:0007669"/>
    <property type="project" value="UniProtKB-SubCell"/>
</dbReference>
<dbReference type="InterPro" id="IPR000515">
    <property type="entry name" value="MetI-like"/>
</dbReference>